<evidence type="ECO:0000313" key="1">
    <source>
        <dbReference type="EMBL" id="MTR87044.1"/>
    </source>
</evidence>
<dbReference type="Gene3D" id="3.40.50.300">
    <property type="entry name" value="P-loop containing nucleotide triphosphate hydrolases"/>
    <property type="match status" value="1"/>
</dbReference>
<gene>
    <name evidence="1" type="ORF">GMD50_18830</name>
</gene>
<reference evidence="1 2" key="1">
    <citation type="journal article" date="2019" name="Nat. Med.">
        <title>A library of human gut bacterial isolates paired with longitudinal multiomics data enables mechanistic microbiome research.</title>
        <authorList>
            <person name="Poyet M."/>
            <person name="Groussin M."/>
            <person name="Gibbons S.M."/>
            <person name="Avila-Pacheco J."/>
            <person name="Jiang X."/>
            <person name="Kearney S.M."/>
            <person name="Perrotta A.R."/>
            <person name="Berdy B."/>
            <person name="Zhao S."/>
            <person name="Lieberman T.D."/>
            <person name="Swanson P.K."/>
            <person name="Smith M."/>
            <person name="Roesemann S."/>
            <person name="Alexander J.E."/>
            <person name="Rich S.A."/>
            <person name="Livny J."/>
            <person name="Vlamakis H."/>
            <person name="Clish C."/>
            <person name="Bullock K."/>
            <person name="Deik A."/>
            <person name="Scott J."/>
            <person name="Pierce K.A."/>
            <person name="Xavier R.J."/>
            <person name="Alm E.J."/>
        </authorList>
    </citation>
    <scope>NUCLEOTIDE SEQUENCE [LARGE SCALE GENOMIC DNA]</scope>
    <source>
        <strain evidence="1 2">BIOML-A1</strain>
    </source>
</reference>
<name>A0A6L6L9W2_9FIRM</name>
<dbReference type="SUPFAM" id="SSF52540">
    <property type="entry name" value="P-loop containing nucleoside triphosphate hydrolases"/>
    <property type="match status" value="1"/>
</dbReference>
<dbReference type="AlphaFoldDB" id="A0A6L6L9W2"/>
<proteinExistence type="predicted"/>
<organism evidence="1 2">
    <name type="scientific">Roseburia intestinalis</name>
    <dbReference type="NCBI Taxonomy" id="166486"/>
    <lineage>
        <taxon>Bacteria</taxon>
        <taxon>Bacillati</taxon>
        <taxon>Bacillota</taxon>
        <taxon>Clostridia</taxon>
        <taxon>Lachnospirales</taxon>
        <taxon>Lachnospiraceae</taxon>
        <taxon>Roseburia</taxon>
    </lineage>
</organism>
<comment type="caution">
    <text evidence="1">The sequence shown here is derived from an EMBL/GenBank/DDBJ whole genome shotgun (WGS) entry which is preliminary data.</text>
</comment>
<accession>A0A6L6L9W2</accession>
<sequence length="203" mass="24546">MLMNEIVIQKMCKKSFEPVVKRIDQLLKEKDEYILVAIDGKCAAGKTTLAYYLKELYKCNVFHMDDFFLQMQQRTVERFNEVGGNIDYERFKEEVLKFIIQKKDVIYRPFSCKTLNFQEAKIMEFHRLNIIEGSYSQHPYFGNVYHLRVFLDIPEDLQIARIRFRNGERMLERFKNEWIPKENEFFLKYDIRRQSLIINGARI</sequence>
<evidence type="ECO:0000313" key="2">
    <source>
        <dbReference type="Proteomes" id="UP000478483"/>
    </source>
</evidence>
<dbReference type="EMBL" id="WNAJ01000036">
    <property type="protein sequence ID" value="MTR87044.1"/>
    <property type="molecule type" value="Genomic_DNA"/>
</dbReference>
<dbReference type="Proteomes" id="UP000478483">
    <property type="component" value="Unassembled WGS sequence"/>
</dbReference>
<protein>
    <recommendedName>
        <fullName evidence="3">Uridine kinase</fullName>
    </recommendedName>
</protein>
<evidence type="ECO:0008006" key="3">
    <source>
        <dbReference type="Google" id="ProtNLM"/>
    </source>
</evidence>
<dbReference type="InterPro" id="IPR027417">
    <property type="entry name" value="P-loop_NTPase"/>
</dbReference>